<keyword evidence="3" id="KW-1185">Reference proteome</keyword>
<evidence type="ECO:0000313" key="3">
    <source>
        <dbReference type="Proteomes" id="UP000199672"/>
    </source>
</evidence>
<sequence>MGETSKRSGEHGEDIVEKFLKEIIGYSNIQTNESINCVYEKKHVIATAKTRTTHGIDALVYSRNNLKDNNLEIGVISIKHTIDKYPTLTTFEAKFHEYFKELVYTINCYKKSPLSSIVNKSNIAEGVTSTDYVGILFWLSNKDKSQDDEWNIRKKITSKITTVENDVYDKILIIDNDIFEFLFENILSVKNTFEKVDFIYPKTGFNISSNNLGYGSKLPLLYLSSNIIPLRIEDEGKKILYLLIKDKFTEDSFITLINLAKNINSLQTTDHTVFSFPNYNKSDHEQMIKKVLALTSIDENLKNQIKVVKHKIDFRNNE</sequence>
<name>A0A1I1RUX6_9FLAO</name>
<dbReference type="AlphaFoldDB" id="A0A1I1RUX6"/>
<proteinExistence type="predicted"/>
<dbReference type="EMBL" id="FOMH01000007">
    <property type="protein sequence ID" value="SFD37872.1"/>
    <property type="molecule type" value="Genomic_DNA"/>
</dbReference>
<feature type="domain" description="GAPS4 PD-(D/E)XK nuclease" evidence="1">
    <location>
        <begin position="1"/>
        <end position="176"/>
    </location>
</feature>
<evidence type="ECO:0000259" key="1">
    <source>
        <dbReference type="Pfam" id="PF26115"/>
    </source>
</evidence>
<protein>
    <recommendedName>
        <fullName evidence="1">GAPS4 PD-(D/E)XK nuclease domain-containing protein</fullName>
    </recommendedName>
</protein>
<dbReference type="Proteomes" id="UP000199672">
    <property type="component" value="Unassembled WGS sequence"/>
</dbReference>
<organism evidence="2 3">
    <name type="scientific">Flavobacterium phragmitis</name>
    <dbReference type="NCBI Taxonomy" id="739143"/>
    <lineage>
        <taxon>Bacteria</taxon>
        <taxon>Pseudomonadati</taxon>
        <taxon>Bacteroidota</taxon>
        <taxon>Flavobacteriia</taxon>
        <taxon>Flavobacteriales</taxon>
        <taxon>Flavobacteriaceae</taxon>
        <taxon>Flavobacterium</taxon>
    </lineage>
</organism>
<dbReference type="OrthoDB" id="2680225at2"/>
<gene>
    <name evidence="2" type="ORF">SAMN05216297_107162</name>
</gene>
<dbReference type="Pfam" id="PF26115">
    <property type="entry name" value="PDDEXK_GAPS4"/>
    <property type="match status" value="1"/>
</dbReference>
<evidence type="ECO:0000313" key="2">
    <source>
        <dbReference type="EMBL" id="SFD37872.1"/>
    </source>
</evidence>
<accession>A0A1I1RUX6</accession>
<reference evidence="3" key="1">
    <citation type="submission" date="2016-10" db="EMBL/GenBank/DDBJ databases">
        <authorList>
            <person name="Varghese N."/>
            <person name="Submissions S."/>
        </authorList>
    </citation>
    <scope>NUCLEOTIDE SEQUENCE [LARGE SCALE GENOMIC DNA]</scope>
    <source>
        <strain evidence="3">CGMCC 1.10370</strain>
    </source>
</reference>
<dbReference type="InterPro" id="IPR058873">
    <property type="entry name" value="PDDEXK_GAPS4"/>
</dbReference>
<dbReference type="STRING" id="739143.SAMN05216297_107162"/>
<dbReference type="RefSeq" id="WP_091494549.1">
    <property type="nucleotide sequence ID" value="NZ_FOMH01000007.1"/>
</dbReference>